<dbReference type="PROSITE" id="PS51257">
    <property type="entry name" value="PROKAR_LIPOPROTEIN"/>
    <property type="match status" value="1"/>
</dbReference>
<dbReference type="EMBL" id="CP002771">
    <property type="protein sequence ID" value="AEF55976.1"/>
    <property type="molecule type" value="Genomic_DNA"/>
</dbReference>
<dbReference type="Proteomes" id="UP000009230">
    <property type="component" value="Chromosome"/>
</dbReference>
<dbReference type="InterPro" id="IPR010835">
    <property type="entry name" value="DUF1439"/>
</dbReference>
<dbReference type="Pfam" id="PF07273">
    <property type="entry name" value="DUF1439"/>
    <property type="match status" value="1"/>
</dbReference>
<organism evidence="1 2">
    <name type="scientific">Marinomonas posidonica (strain CECT 7376 / NCIMB 14433 / IVIA-Po-181)</name>
    <dbReference type="NCBI Taxonomy" id="491952"/>
    <lineage>
        <taxon>Bacteria</taxon>
        <taxon>Pseudomonadati</taxon>
        <taxon>Pseudomonadota</taxon>
        <taxon>Gammaproteobacteria</taxon>
        <taxon>Oceanospirillales</taxon>
        <taxon>Oceanospirillaceae</taxon>
        <taxon>Marinomonas</taxon>
    </lineage>
</organism>
<name>F6D0U4_MARPP</name>
<dbReference type="RefSeq" id="WP_013797447.1">
    <property type="nucleotide sequence ID" value="NC_015559.1"/>
</dbReference>
<proteinExistence type="predicted"/>
<accession>F6D0U4</accession>
<dbReference type="AlphaFoldDB" id="F6D0U4"/>
<gene>
    <name evidence="1" type="ordered locus">Mar181_2947</name>
</gene>
<dbReference type="HOGENOM" id="CLU_1394891_0_0_6"/>
<evidence type="ECO:0000313" key="2">
    <source>
        <dbReference type="Proteomes" id="UP000009230"/>
    </source>
</evidence>
<reference evidence="1 2" key="1">
    <citation type="journal article" date="2012" name="Stand. Genomic Sci.">
        <title>Complete genome sequence of Marinomonas posidonica type strain (IVIA-Po-181(T)).</title>
        <authorList>
            <person name="Lucas-Elio P."/>
            <person name="Goodwin L."/>
            <person name="Woyke T."/>
            <person name="Pitluck S."/>
            <person name="Nolan M."/>
            <person name="Kyrpides N.C."/>
            <person name="Detter J.C."/>
            <person name="Copeland A."/>
            <person name="Lu M."/>
            <person name="Bruce D."/>
            <person name="Detter C."/>
            <person name="Tapia R."/>
            <person name="Han S."/>
            <person name="Land M.L."/>
            <person name="Ivanova N."/>
            <person name="Mikhailova N."/>
            <person name="Johnston A.W."/>
            <person name="Sanchez-Amat A."/>
        </authorList>
    </citation>
    <scope>NUCLEOTIDE SEQUENCE [LARGE SCALE GENOMIC DNA]</scope>
    <source>
        <strain evidence="2">CECT 7376 / NCIMB 14433 / IVIA-Po-181</strain>
    </source>
</reference>
<dbReference type="KEGG" id="mpc:Mar181_2947"/>
<dbReference type="OrthoDB" id="5688063at2"/>
<evidence type="ECO:0000313" key="1">
    <source>
        <dbReference type="EMBL" id="AEF55976.1"/>
    </source>
</evidence>
<dbReference type="Gene3D" id="3.15.10.40">
    <property type="entry name" value="Uncharacterised protein PF07273, DUF1439"/>
    <property type="match status" value="1"/>
</dbReference>
<dbReference type="STRING" id="491952.Mar181_2947"/>
<keyword evidence="2" id="KW-1185">Reference proteome</keyword>
<protein>
    <recommendedName>
        <fullName evidence="3">Lipoprotein</fullName>
    </recommendedName>
</protein>
<sequence length="195" mass="21508">MRLYSTIAHVLLLGFTSLILTGCNSFRVSEADVNKDLAKQLEQSKETRLALTSGDAVVLNLAIKAAKVDFLERDGGLISVALMCDLTGEVSAFGQSFSLTTDVNPSFESGIRLQDKQLFLVAPRFTQVVISGSRFDENIIRSTLGSLQDKVEVALRDYFDHHPVYELNHSPFEKLAASMVSDIVIEDDSLELSMF</sequence>
<evidence type="ECO:0008006" key="3">
    <source>
        <dbReference type="Google" id="ProtNLM"/>
    </source>
</evidence>